<dbReference type="Pfam" id="PF00448">
    <property type="entry name" value="SRP54"/>
    <property type="match status" value="1"/>
</dbReference>
<dbReference type="GO" id="GO:0005047">
    <property type="term" value="F:signal recognition particle binding"/>
    <property type="evidence" value="ECO:0007669"/>
    <property type="project" value="TreeGrafter"/>
</dbReference>
<keyword evidence="7" id="KW-1005">Bacterial flagellum biogenesis</keyword>
<dbReference type="GO" id="GO:0005525">
    <property type="term" value="F:GTP binding"/>
    <property type="evidence" value="ECO:0007669"/>
    <property type="project" value="UniProtKB-UniRule"/>
</dbReference>
<name>A0A7D6VPH5_9CLOT</name>
<keyword evidence="8" id="KW-0653">Protein transport</keyword>
<evidence type="ECO:0000256" key="5">
    <source>
        <dbReference type="ARBA" id="ARBA00022475"/>
    </source>
</evidence>
<evidence type="ECO:0000256" key="7">
    <source>
        <dbReference type="ARBA" id="ARBA00022795"/>
    </source>
</evidence>
<sequence length="384" mass="43222">MVIKKYIVSSMNEAMTRIRYELGKDAVILSQRKIKRPGFKGFFSPKLIEVTAAVEKMAEPKNEVKKANEFESSIDSIKKLMEQELKNKSVKMDVKADTQKETAVSTSSDNELKKEMGEIKDLLSKVLEKEEIIEEDKFISFLKDRDIEEVFIKDIIRDIKATPAFEEKKEILRNYLNNLIKIDTNNLTGTVVFAGPTGVGKTTTIAKIAGKLALVEKKKVGLITIDTYRIGAVEQLKTYAEIMGIALEVVITLKEMEEAIEKLKYCDIILVDTTGRSSKNTMQISELRAFVEKASPDSIYLVMSSIIKNKDIDIILEGYKLLNYDGIIITKLDETSVYGGLVKIIKESNKPIVYVTTGQSVPEDIKKPTKRELLELILGEDSVC</sequence>
<dbReference type="EMBL" id="CP059378">
    <property type="protein sequence ID" value="QLY78728.1"/>
    <property type="molecule type" value="Genomic_DNA"/>
</dbReference>
<evidence type="ECO:0000313" key="16">
    <source>
        <dbReference type="EMBL" id="QLY78728.1"/>
    </source>
</evidence>
<dbReference type="SMART" id="SM00962">
    <property type="entry name" value="SRP54"/>
    <property type="match status" value="1"/>
</dbReference>
<keyword evidence="4" id="KW-0813">Transport</keyword>
<dbReference type="PANTHER" id="PTHR43134:SF3">
    <property type="entry name" value="FLAGELLAR BIOSYNTHESIS PROTEIN FLHF"/>
    <property type="match status" value="1"/>
</dbReference>
<evidence type="ECO:0000256" key="8">
    <source>
        <dbReference type="ARBA" id="ARBA00022927"/>
    </source>
</evidence>
<feature type="domain" description="AAA+ ATPase" evidence="14">
    <location>
        <begin position="187"/>
        <end position="380"/>
    </location>
</feature>
<comment type="function">
    <text evidence="12">Necessary for flagellar biosynthesis. May be involved in translocation of the flagellum.</text>
</comment>
<reference evidence="16 17" key="1">
    <citation type="submission" date="2020-07" db="EMBL/GenBank/DDBJ databases">
        <title>Electron transfer.</title>
        <authorList>
            <person name="Huang L."/>
            <person name="Liu X."/>
            <person name="Zhou S."/>
        </authorList>
    </citation>
    <scope>NUCLEOTIDE SEQUENCE [LARGE SCALE GENOMIC DNA]</scope>
    <source>
        <strain evidence="16 17">Lx1</strain>
    </source>
</reference>
<proteinExistence type="inferred from homology"/>
<comment type="subcellular location">
    <subcellularLocation>
        <location evidence="1">Cell membrane</location>
        <topology evidence="1">Peripheral membrane protein</topology>
        <orientation evidence="1">Cytoplasmic side</orientation>
    </subcellularLocation>
</comment>
<dbReference type="Gene3D" id="1.20.120.1380">
    <property type="entry name" value="Flagellar FlhF biosynthesis protein, N domain"/>
    <property type="match status" value="1"/>
</dbReference>
<evidence type="ECO:0000259" key="15">
    <source>
        <dbReference type="SMART" id="SM00962"/>
    </source>
</evidence>
<gene>
    <name evidence="16" type="primary">flhF</name>
    <name evidence="16" type="ORF">HZF06_16790</name>
</gene>
<organism evidence="16 17">
    <name type="scientific">Clostridium intestinale</name>
    <dbReference type="NCBI Taxonomy" id="36845"/>
    <lineage>
        <taxon>Bacteria</taxon>
        <taxon>Bacillati</taxon>
        <taxon>Bacillota</taxon>
        <taxon>Clostridia</taxon>
        <taxon>Eubacteriales</taxon>
        <taxon>Clostridiaceae</taxon>
        <taxon>Clostridium</taxon>
    </lineage>
</organism>
<evidence type="ECO:0000256" key="3">
    <source>
        <dbReference type="ARBA" id="ARBA00014919"/>
    </source>
</evidence>
<dbReference type="InterPro" id="IPR000897">
    <property type="entry name" value="SRP54_GTPase_dom"/>
</dbReference>
<dbReference type="AlphaFoldDB" id="A0A7D6VPH5"/>
<dbReference type="GO" id="GO:0044781">
    <property type="term" value="P:bacterial-type flagellum organization"/>
    <property type="evidence" value="ECO:0007669"/>
    <property type="project" value="UniProtKB-UniRule"/>
</dbReference>
<dbReference type="InterPro" id="IPR027417">
    <property type="entry name" value="P-loop_NTPase"/>
</dbReference>
<dbReference type="InterPro" id="IPR003593">
    <property type="entry name" value="AAA+_ATPase"/>
</dbReference>
<keyword evidence="6" id="KW-0547">Nucleotide-binding</keyword>
<dbReference type="GO" id="GO:0006614">
    <property type="term" value="P:SRP-dependent cotranslational protein targeting to membrane"/>
    <property type="evidence" value="ECO:0007669"/>
    <property type="project" value="UniProtKB-UniRule"/>
</dbReference>
<evidence type="ECO:0000256" key="12">
    <source>
        <dbReference type="ARBA" id="ARBA00025337"/>
    </source>
</evidence>
<dbReference type="SUPFAM" id="SSF52540">
    <property type="entry name" value="P-loop containing nucleoside triphosphate hydrolases"/>
    <property type="match status" value="1"/>
</dbReference>
<dbReference type="NCBIfam" id="TIGR03499">
    <property type="entry name" value="FlhF"/>
    <property type="match status" value="1"/>
</dbReference>
<accession>A0A7D6VPH5</accession>
<keyword evidence="16" id="KW-0282">Flagellum</keyword>
<protein>
    <recommendedName>
        <fullName evidence="3 13">Flagellar biosynthesis protein FlhF</fullName>
    </recommendedName>
</protein>
<feature type="domain" description="SRP54-type proteins GTP-binding" evidence="15">
    <location>
        <begin position="188"/>
        <end position="379"/>
    </location>
</feature>
<dbReference type="PANTHER" id="PTHR43134">
    <property type="entry name" value="SIGNAL RECOGNITION PARTICLE RECEPTOR SUBUNIT ALPHA"/>
    <property type="match status" value="1"/>
</dbReference>
<evidence type="ECO:0000313" key="17">
    <source>
        <dbReference type="Proteomes" id="UP000512286"/>
    </source>
</evidence>
<dbReference type="RefSeq" id="WP_181601026.1">
    <property type="nucleotide sequence ID" value="NZ_CP059378.1"/>
</dbReference>
<dbReference type="KEGG" id="cint:HZF06_16790"/>
<keyword evidence="9" id="KW-0342">GTP-binding</keyword>
<dbReference type="SMART" id="SM00382">
    <property type="entry name" value="AAA"/>
    <property type="match status" value="1"/>
</dbReference>
<evidence type="ECO:0000256" key="11">
    <source>
        <dbReference type="ARBA" id="ARBA00023225"/>
    </source>
</evidence>
<evidence type="ECO:0000256" key="9">
    <source>
        <dbReference type="ARBA" id="ARBA00023134"/>
    </source>
</evidence>
<dbReference type="CDD" id="cd17873">
    <property type="entry name" value="FlhF"/>
    <property type="match status" value="1"/>
</dbReference>
<keyword evidence="16" id="KW-0969">Cilium</keyword>
<keyword evidence="16" id="KW-0966">Cell projection</keyword>
<dbReference type="InterPro" id="IPR047040">
    <property type="entry name" value="FlhF__GTPase_dom"/>
</dbReference>
<dbReference type="FunFam" id="3.40.50.300:FF:000695">
    <property type="entry name" value="Flagellar biosynthesis regulator FlhF"/>
    <property type="match status" value="1"/>
</dbReference>
<dbReference type="Gene3D" id="3.40.50.300">
    <property type="entry name" value="P-loop containing nucleotide triphosphate hydrolases"/>
    <property type="match status" value="1"/>
</dbReference>
<keyword evidence="11" id="KW-1006">Bacterial flagellum protein export</keyword>
<evidence type="ECO:0000256" key="2">
    <source>
        <dbReference type="ARBA" id="ARBA00008531"/>
    </source>
</evidence>
<comment type="similarity">
    <text evidence="2">Belongs to the GTP-binding SRP family.</text>
</comment>
<dbReference type="GO" id="GO:0015031">
    <property type="term" value="P:protein transport"/>
    <property type="evidence" value="ECO:0007669"/>
    <property type="project" value="UniProtKB-KW"/>
</dbReference>
<evidence type="ECO:0000256" key="4">
    <source>
        <dbReference type="ARBA" id="ARBA00022448"/>
    </source>
</evidence>
<dbReference type="Proteomes" id="UP000512286">
    <property type="component" value="Chromosome"/>
</dbReference>
<dbReference type="GO" id="GO:0005886">
    <property type="term" value="C:plasma membrane"/>
    <property type="evidence" value="ECO:0007669"/>
    <property type="project" value="UniProtKB-SubCell"/>
</dbReference>
<keyword evidence="10" id="KW-0472">Membrane</keyword>
<dbReference type="GO" id="GO:0003924">
    <property type="term" value="F:GTPase activity"/>
    <property type="evidence" value="ECO:0007669"/>
    <property type="project" value="UniProtKB-UniRule"/>
</dbReference>
<evidence type="ECO:0000259" key="14">
    <source>
        <dbReference type="SMART" id="SM00382"/>
    </source>
</evidence>
<keyword evidence="5" id="KW-1003">Cell membrane</keyword>
<evidence type="ECO:0000256" key="13">
    <source>
        <dbReference type="NCBIfam" id="TIGR03499"/>
    </source>
</evidence>
<evidence type="ECO:0000256" key="6">
    <source>
        <dbReference type="ARBA" id="ARBA00022741"/>
    </source>
</evidence>
<dbReference type="InterPro" id="IPR020006">
    <property type="entry name" value="FlhF"/>
</dbReference>
<evidence type="ECO:0000256" key="1">
    <source>
        <dbReference type="ARBA" id="ARBA00004413"/>
    </source>
</evidence>
<evidence type="ECO:0000256" key="10">
    <source>
        <dbReference type="ARBA" id="ARBA00023136"/>
    </source>
</evidence>